<name>A0A8S5NEE9_9CAUD</name>
<protein>
    <submittedName>
        <fullName evidence="1">Uncharacterized protein</fullName>
    </submittedName>
</protein>
<sequence length="55" mass="6232">MRITIPWKPGMTVMLKDGRSEPDKSAIDFLAKHGIKLEYIEGGFVVSPNTSRKER</sequence>
<evidence type="ECO:0000313" key="1">
    <source>
        <dbReference type="EMBL" id="DAD93086.1"/>
    </source>
</evidence>
<accession>A0A8S5NEE9</accession>
<reference evidence="1" key="1">
    <citation type="journal article" date="2021" name="Proc. Natl. Acad. Sci. U.S.A.">
        <title>A Catalog of Tens of Thousands of Viruses from Human Metagenomes Reveals Hidden Associations with Chronic Diseases.</title>
        <authorList>
            <person name="Tisza M.J."/>
            <person name="Buck C.B."/>
        </authorList>
    </citation>
    <scope>NUCLEOTIDE SEQUENCE</scope>
    <source>
        <strain evidence="1">CtHEr2</strain>
    </source>
</reference>
<proteinExistence type="predicted"/>
<dbReference type="EMBL" id="BK015152">
    <property type="protein sequence ID" value="DAD93086.1"/>
    <property type="molecule type" value="Genomic_DNA"/>
</dbReference>
<organism evidence="1">
    <name type="scientific">Siphoviridae sp. ctHEr2</name>
    <dbReference type="NCBI Taxonomy" id="2826229"/>
    <lineage>
        <taxon>Viruses</taxon>
        <taxon>Duplodnaviria</taxon>
        <taxon>Heunggongvirae</taxon>
        <taxon>Uroviricota</taxon>
        <taxon>Caudoviricetes</taxon>
    </lineage>
</organism>